<gene>
    <name evidence="1" type="ORF">GT635_08840</name>
</gene>
<dbReference type="InterPro" id="IPR024787">
    <property type="entry name" value="EcsC"/>
</dbReference>
<dbReference type="RefSeq" id="WP_161155282.1">
    <property type="nucleotide sequence ID" value="NZ_WWSY01000002.1"/>
</dbReference>
<organism evidence="1 2">
    <name type="scientific">Collinsella aerofaciens</name>
    <dbReference type="NCBI Taxonomy" id="74426"/>
    <lineage>
        <taxon>Bacteria</taxon>
        <taxon>Bacillati</taxon>
        <taxon>Actinomycetota</taxon>
        <taxon>Coriobacteriia</taxon>
        <taxon>Coriobacteriales</taxon>
        <taxon>Coriobacteriaceae</taxon>
        <taxon>Collinsella</taxon>
    </lineage>
</organism>
<dbReference type="AlphaFoldDB" id="A0A6L8RLF7"/>
<dbReference type="EMBL" id="WWTB01000023">
    <property type="protein sequence ID" value="MZJ86547.1"/>
    <property type="molecule type" value="Genomic_DNA"/>
</dbReference>
<reference evidence="1 2" key="1">
    <citation type="journal article" date="2019" name="Nat. Med.">
        <title>A library of human gut bacterial isolates paired with longitudinal multiomics data enables mechanistic microbiome research.</title>
        <authorList>
            <person name="Poyet M."/>
            <person name="Groussin M."/>
            <person name="Gibbons S.M."/>
            <person name="Avila-Pacheco J."/>
            <person name="Jiang X."/>
            <person name="Kearney S.M."/>
            <person name="Perrotta A.R."/>
            <person name="Berdy B."/>
            <person name="Zhao S."/>
            <person name="Lieberman T.D."/>
            <person name="Swanson P.K."/>
            <person name="Smith M."/>
            <person name="Roesemann S."/>
            <person name="Alexander J.E."/>
            <person name="Rich S.A."/>
            <person name="Livny J."/>
            <person name="Vlamakis H."/>
            <person name="Clish C."/>
            <person name="Bullock K."/>
            <person name="Deik A."/>
            <person name="Scott J."/>
            <person name="Pierce K.A."/>
            <person name="Xavier R.J."/>
            <person name="Alm E.J."/>
        </authorList>
    </citation>
    <scope>NUCLEOTIDE SEQUENCE [LARGE SCALE GENOMIC DNA]</scope>
    <source>
        <strain evidence="1 2">BIOML-A10</strain>
    </source>
</reference>
<name>A0A6L8RLF7_9ACTN</name>
<proteinExistence type="predicted"/>
<dbReference type="Proteomes" id="UP000481598">
    <property type="component" value="Unassembled WGS sequence"/>
</dbReference>
<dbReference type="PANTHER" id="PTHR41260">
    <property type="entry name" value="PROTEIN ECSC"/>
    <property type="match status" value="1"/>
</dbReference>
<accession>A0A6L8RLF7</accession>
<dbReference type="Pfam" id="PF12787">
    <property type="entry name" value="EcsC"/>
    <property type="match status" value="1"/>
</dbReference>
<comment type="caution">
    <text evidence="1">The sequence shown here is derived from an EMBL/GenBank/DDBJ whole genome shotgun (WGS) entry which is preliminary data.</text>
</comment>
<evidence type="ECO:0000313" key="2">
    <source>
        <dbReference type="Proteomes" id="UP000481598"/>
    </source>
</evidence>
<sequence length="399" mass="42756">MGKSINDMKMPDFGNMAKGMVQGAANGAKRIHQAFGGEYGDSFEGNVVAENGEYILPDPIIDDRECEEIDSLAKRYEKMTSPGILAKAGRKADELTPAPVKEIAGKVSDIARDTFEDLTEQELMAAAIKKAADGFGELEKQAAKASVSKEHVIQCVNAGKQAQKVSDISQICLLRAYDVAAVSAKERPQHMGIALAEGGGTGAIGFWGLPANIALSMLVYFRAVQSVAMFYGYDVKEDPAELIIASEVFQRAMSPCPKGNPATDYIGKVLVYAESAAVKQAAKKGWTAMVEKGGAALAIAQMRALANKAAQKALENGGKKAIEAGVFKKTLTQIGQKLTLKNVGRLVPVVGAGFGAFFDTAQMNSILDFADLFYHKRFIVEKEQRVQRLTGETAEFAES</sequence>
<dbReference type="PANTHER" id="PTHR41260:SF1">
    <property type="entry name" value="PROTEIN ECSC"/>
    <property type="match status" value="1"/>
</dbReference>
<evidence type="ECO:0000313" key="1">
    <source>
        <dbReference type="EMBL" id="MZJ86547.1"/>
    </source>
</evidence>
<protein>
    <submittedName>
        <fullName evidence="1">EcsC family protein</fullName>
    </submittedName>
</protein>